<evidence type="ECO:0000313" key="1">
    <source>
        <dbReference type="EMBL" id="SNX69896.1"/>
    </source>
</evidence>
<reference evidence="2" key="1">
    <citation type="submission" date="2017-08" db="EMBL/GenBank/DDBJ databases">
        <authorList>
            <person name="Varghese N."/>
            <person name="Submissions S."/>
        </authorList>
    </citation>
    <scope>NUCLEOTIDE SEQUENCE [LARGE SCALE GENOMIC DNA]</scope>
    <source>
        <strain evidence="2">JA234</strain>
    </source>
</reference>
<keyword evidence="2" id="KW-1185">Reference proteome</keyword>
<organism evidence="1 2">
    <name type="scientific">Cereibacter ovatus</name>
    <dbReference type="NCBI Taxonomy" id="439529"/>
    <lineage>
        <taxon>Bacteria</taxon>
        <taxon>Pseudomonadati</taxon>
        <taxon>Pseudomonadota</taxon>
        <taxon>Alphaproteobacteria</taxon>
        <taxon>Rhodobacterales</taxon>
        <taxon>Paracoccaceae</taxon>
        <taxon>Cereibacter</taxon>
    </lineage>
</organism>
<protein>
    <submittedName>
        <fullName evidence="1">Uncharacterized protein</fullName>
    </submittedName>
</protein>
<name>A0A285CS77_9RHOB</name>
<dbReference type="Proteomes" id="UP000219467">
    <property type="component" value="Unassembled WGS sequence"/>
</dbReference>
<proteinExistence type="predicted"/>
<dbReference type="OrthoDB" id="7644589at2"/>
<accession>A0A285CS77</accession>
<dbReference type="AlphaFoldDB" id="A0A285CS77"/>
<dbReference type="RefSeq" id="WP_097030074.1">
    <property type="nucleotide sequence ID" value="NZ_OAOQ01000004.1"/>
</dbReference>
<dbReference type="EMBL" id="OAOQ01000004">
    <property type="protein sequence ID" value="SNX69896.1"/>
    <property type="molecule type" value="Genomic_DNA"/>
</dbReference>
<evidence type="ECO:0000313" key="2">
    <source>
        <dbReference type="Proteomes" id="UP000219467"/>
    </source>
</evidence>
<gene>
    <name evidence="1" type="ORF">SAMN05878503_104271</name>
</gene>
<sequence length="108" mass="12232">MNGKSLEKMESIASLMLDMRLADLERAARARQESIDLLRGLEVPAADDIDPLLAARLSLRYQIWADGRRAEINLALARQTADWTMKRDTAQQAFARSEALRLLKQKHA</sequence>